<dbReference type="Proteomes" id="UP000663860">
    <property type="component" value="Unassembled WGS sequence"/>
</dbReference>
<reference evidence="4" key="1">
    <citation type="submission" date="2021-02" db="EMBL/GenBank/DDBJ databases">
        <authorList>
            <person name="Nowell W R."/>
        </authorList>
    </citation>
    <scope>NUCLEOTIDE SEQUENCE</scope>
</reference>
<dbReference type="InterPro" id="IPR012132">
    <property type="entry name" value="GMC_OxRdtase"/>
</dbReference>
<comment type="similarity">
    <text evidence="1">Belongs to the GMC oxidoreductase family.</text>
</comment>
<evidence type="ECO:0000313" key="5">
    <source>
        <dbReference type="Proteomes" id="UP000663868"/>
    </source>
</evidence>
<accession>A0A819E5G6</accession>
<sequence length="178" mass="20349">MREVFKPHLSDGNQWSIICLPTLLHPKSKGEITLTSRNPLEHPIINPHYLEEKDDVRKLIEACKLVDKIFQTEPFKDVIKPTAEEMNEDNRIDNEDHFWELYVRKYSVTSYHPIGTCRMGREENPMTVVTVDTRVKGVKGIRVVDASIIPESLSGNANIPTIAMAERAADLIKINDEK</sequence>
<dbReference type="PANTHER" id="PTHR11552">
    <property type="entry name" value="GLUCOSE-METHANOL-CHOLINE GMC OXIDOREDUCTASE"/>
    <property type="match status" value="1"/>
</dbReference>
<dbReference type="GO" id="GO:0050660">
    <property type="term" value="F:flavin adenine dinucleotide binding"/>
    <property type="evidence" value="ECO:0007669"/>
    <property type="project" value="InterPro"/>
</dbReference>
<dbReference type="Gene3D" id="3.30.560.10">
    <property type="entry name" value="Glucose Oxidase, domain 3"/>
    <property type="match status" value="1"/>
</dbReference>
<evidence type="ECO:0000259" key="2">
    <source>
        <dbReference type="Pfam" id="PF05199"/>
    </source>
</evidence>
<dbReference type="SUPFAM" id="SSF54373">
    <property type="entry name" value="FAD-linked reductases, C-terminal domain"/>
    <property type="match status" value="1"/>
</dbReference>
<organism evidence="4 5">
    <name type="scientific">Adineta steineri</name>
    <dbReference type="NCBI Taxonomy" id="433720"/>
    <lineage>
        <taxon>Eukaryota</taxon>
        <taxon>Metazoa</taxon>
        <taxon>Spiralia</taxon>
        <taxon>Gnathifera</taxon>
        <taxon>Rotifera</taxon>
        <taxon>Eurotatoria</taxon>
        <taxon>Bdelloidea</taxon>
        <taxon>Adinetida</taxon>
        <taxon>Adinetidae</taxon>
        <taxon>Adineta</taxon>
    </lineage>
</organism>
<gene>
    <name evidence="3" type="ORF">IZO911_LOCUS41026</name>
    <name evidence="4" type="ORF">KXQ929_LOCUS19704</name>
</gene>
<dbReference type="Pfam" id="PF05199">
    <property type="entry name" value="GMC_oxred_C"/>
    <property type="match status" value="1"/>
</dbReference>
<name>A0A819E5G6_9BILA</name>
<dbReference type="SUPFAM" id="SSF51905">
    <property type="entry name" value="FAD/NAD(P)-binding domain"/>
    <property type="match status" value="1"/>
</dbReference>
<evidence type="ECO:0000313" key="4">
    <source>
        <dbReference type="EMBL" id="CAF3844491.1"/>
    </source>
</evidence>
<evidence type="ECO:0000313" key="3">
    <source>
        <dbReference type="EMBL" id="CAF1427305.1"/>
    </source>
</evidence>
<dbReference type="EMBL" id="CAJNOE010001486">
    <property type="protein sequence ID" value="CAF1427305.1"/>
    <property type="molecule type" value="Genomic_DNA"/>
</dbReference>
<dbReference type="Proteomes" id="UP000663868">
    <property type="component" value="Unassembled WGS sequence"/>
</dbReference>
<dbReference type="InterPro" id="IPR007867">
    <property type="entry name" value="GMC_OxRtase_C"/>
</dbReference>
<proteinExistence type="inferred from homology"/>
<dbReference type="PANTHER" id="PTHR11552:SF147">
    <property type="entry name" value="CHOLINE DEHYDROGENASE, MITOCHONDRIAL"/>
    <property type="match status" value="1"/>
</dbReference>
<feature type="domain" description="Glucose-methanol-choline oxidoreductase C-terminal" evidence="2">
    <location>
        <begin position="26"/>
        <end position="165"/>
    </location>
</feature>
<dbReference type="EMBL" id="CAJOBB010001347">
    <property type="protein sequence ID" value="CAF3844491.1"/>
    <property type="molecule type" value="Genomic_DNA"/>
</dbReference>
<protein>
    <recommendedName>
        <fullName evidence="2">Glucose-methanol-choline oxidoreductase C-terminal domain-containing protein</fullName>
    </recommendedName>
</protein>
<dbReference type="AlphaFoldDB" id="A0A819E5G6"/>
<evidence type="ECO:0000256" key="1">
    <source>
        <dbReference type="ARBA" id="ARBA00010790"/>
    </source>
</evidence>
<dbReference type="GO" id="GO:0016614">
    <property type="term" value="F:oxidoreductase activity, acting on CH-OH group of donors"/>
    <property type="evidence" value="ECO:0007669"/>
    <property type="project" value="InterPro"/>
</dbReference>
<comment type="caution">
    <text evidence="4">The sequence shown here is derived from an EMBL/GenBank/DDBJ whole genome shotgun (WGS) entry which is preliminary data.</text>
</comment>
<dbReference type="InterPro" id="IPR036188">
    <property type="entry name" value="FAD/NAD-bd_sf"/>
</dbReference>